<reference evidence="2" key="5">
    <citation type="submission" date="2018-04" db="UniProtKB">
        <authorList>
            <consortium name="EnsemblFungi"/>
        </authorList>
    </citation>
    <scope>IDENTIFICATION</scope>
    <source>
        <strain evidence="2">R3-111a-1</strain>
    </source>
</reference>
<sequence length="76" mass="8274">MSRTLRKPIRLSKTTEISNTLRSGYPACSRASVGGGCHTTPWNRIYGMLGIAKLPMPPPPSLRPDYGCPFAEIALN</sequence>
<reference evidence="1" key="2">
    <citation type="submission" date="2010-07" db="EMBL/GenBank/DDBJ databases">
        <authorList>
            <consortium name="The Broad Institute Genome Sequencing Platform"/>
            <consortium name="Broad Institute Genome Sequencing Center for Infectious Disease"/>
            <person name="Ma L.-J."/>
            <person name="Dead R."/>
            <person name="Young S."/>
            <person name="Zeng Q."/>
            <person name="Koehrsen M."/>
            <person name="Alvarado L."/>
            <person name="Berlin A."/>
            <person name="Chapman S.B."/>
            <person name="Chen Z."/>
            <person name="Freedman E."/>
            <person name="Gellesch M."/>
            <person name="Goldberg J."/>
            <person name="Griggs A."/>
            <person name="Gujja S."/>
            <person name="Heilman E.R."/>
            <person name="Heiman D."/>
            <person name="Hepburn T."/>
            <person name="Howarth C."/>
            <person name="Jen D."/>
            <person name="Larson L."/>
            <person name="Mehta T."/>
            <person name="Neiman D."/>
            <person name="Pearson M."/>
            <person name="Roberts A."/>
            <person name="Saif S."/>
            <person name="Shea T."/>
            <person name="Shenoy N."/>
            <person name="Sisk P."/>
            <person name="Stolte C."/>
            <person name="Sykes S."/>
            <person name="Walk T."/>
            <person name="White J."/>
            <person name="Yandava C."/>
            <person name="Haas B."/>
            <person name="Nusbaum C."/>
            <person name="Birren B."/>
        </authorList>
    </citation>
    <scope>NUCLEOTIDE SEQUENCE</scope>
    <source>
        <strain evidence="1">R3-111a-1</strain>
    </source>
</reference>
<dbReference type="HOGENOM" id="CLU_2654638_0_0_1"/>
<proteinExistence type="predicted"/>
<dbReference type="VEuPathDB" id="FungiDB:GGTG_10706"/>
<dbReference type="AlphaFoldDB" id="J3PB32"/>
<evidence type="ECO:0000313" key="3">
    <source>
        <dbReference type="Proteomes" id="UP000006039"/>
    </source>
</evidence>
<evidence type="ECO:0000313" key="2">
    <source>
        <dbReference type="EnsemblFungi" id="EJT71448"/>
    </source>
</evidence>
<reference evidence="3" key="1">
    <citation type="submission" date="2010-07" db="EMBL/GenBank/DDBJ databases">
        <title>The genome sequence of Gaeumannomyces graminis var. tritici strain R3-111a-1.</title>
        <authorList>
            <consortium name="The Broad Institute Genome Sequencing Platform"/>
            <person name="Ma L.-J."/>
            <person name="Dead R."/>
            <person name="Young S."/>
            <person name="Zeng Q."/>
            <person name="Koehrsen M."/>
            <person name="Alvarado L."/>
            <person name="Berlin A."/>
            <person name="Chapman S.B."/>
            <person name="Chen Z."/>
            <person name="Freedman E."/>
            <person name="Gellesch M."/>
            <person name="Goldberg J."/>
            <person name="Griggs A."/>
            <person name="Gujja S."/>
            <person name="Heilman E.R."/>
            <person name="Heiman D."/>
            <person name="Hepburn T."/>
            <person name="Howarth C."/>
            <person name="Jen D."/>
            <person name="Larson L."/>
            <person name="Mehta T."/>
            <person name="Neiman D."/>
            <person name="Pearson M."/>
            <person name="Roberts A."/>
            <person name="Saif S."/>
            <person name="Shea T."/>
            <person name="Shenoy N."/>
            <person name="Sisk P."/>
            <person name="Stolte C."/>
            <person name="Sykes S."/>
            <person name="Walk T."/>
            <person name="White J."/>
            <person name="Yandava C."/>
            <person name="Haas B."/>
            <person name="Nusbaum C."/>
            <person name="Birren B."/>
        </authorList>
    </citation>
    <scope>NUCLEOTIDE SEQUENCE [LARGE SCALE GENOMIC DNA]</scope>
    <source>
        <strain evidence="3">R3-111a-1</strain>
    </source>
</reference>
<dbReference type="RefSeq" id="XP_009226845.1">
    <property type="nucleotide sequence ID" value="XM_009228581.1"/>
</dbReference>
<dbReference type="EnsemblFungi" id="EJT71448">
    <property type="protein sequence ID" value="EJT71448"/>
    <property type="gene ID" value="GGTG_10706"/>
</dbReference>
<evidence type="ECO:0000313" key="1">
    <source>
        <dbReference type="EMBL" id="EJT71448.1"/>
    </source>
</evidence>
<protein>
    <submittedName>
        <fullName evidence="1 2">Uncharacterized protein</fullName>
    </submittedName>
</protein>
<dbReference type="GeneID" id="20351164"/>
<reference evidence="2" key="4">
    <citation type="journal article" date="2015" name="G3 (Bethesda)">
        <title>Genome sequences of three phytopathogenic species of the Magnaporthaceae family of fungi.</title>
        <authorList>
            <person name="Okagaki L.H."/>
            <person name="Nunes C.C."/>
            <person name="Sailsbery J."/>
            <person name="Clay B."/>
            <person name="Brown D."/>
            <person name="John T."/>
            <person name="Oh Y."/>
            <person name="Young N."/>
            <person name="Fitzgerald M."/>
            <person name="Haas B.J."/>
            <person name="Zeng Q."/>
            <person name="Young S."/>
            <person name="Adiconis X."/>
            <person name="Fan L."/>
            <person name="Levin J.Z."/>
            <person name="Mitchell T.K."/>
            <person name="Okubara P.A."/>
            <person name="Farman M.L."/>
            <person name="Kohn L.M."/>
            <person name="Birren B."/>
            <person name="Ma L.-J."/>
            <person name="Dean R.A."/>
        </authorList>
    </citation>
    <scope>NUCLEOTIDE SEQUENCE</scope>
    <source>
        <strain evidence="2">R3-111a-1</strain>
    </source>
</reference>
<dbReference type="Proteomes" id="UP000006039">
    <property type="component" value="Unassembled WGS sequence"/>
</dbReference>
<name>J3PB32_GAET3</name>
<organism evidence="1">
    <name type="scientific">Gaeumannomyces tritici (strain R3-111a-1)</name>
    <name type="common">Wheat and barley take-all root rot fungus</name>
    <name type="synonym">Gaeumannomyces graminis var. tritici</name>
    <dbReference type="NCBI Taxonomy" id="644352"/>
    <lineage>
        <taxon>Eukaryota</taxon>
        <taxon>Fungi</taxon>
        <taxon>Dikarya</taxon>
        <taxon>Ascomycota</taxon>
        <taxon>Pezizomycotina</taxon>
        <taxon>Sordariomycetes</taxon>
        <taxon>Sordariomycetidae</taxon>
        <taxon>Magnaporthales</taxon>
        <taxon>Magnaporthaceae</taxon>
        <taxon>Gaeumannomyces</taxon>
    </lineage>
</organism>
<accession>J3PB32</accession>
<keyword evidence="3" id="KW-1185">Reference proteome</keyword>
<gene>
    <name evidence="2" type="primary">20351164</name>
    <name evidence="1" type="ORF">GGTG_10706</name>
</gene>
<dbReference type="EMBL" id="GL385400">
    <property type="protein sequence ID" value="EJT71448.1"/>
    <property type="molecule type" value="Genomic_DNA"/>
</dbReference>
<reference evidence="1" key="3">
    <citation type="submission" date="2010-09" db="EMBL/GenBank/DDBJ databases">
        <title>Annotation of Gaeumannomyces graminis var. tritici R3-111a-1.</title>
        <authorList>
            <consortium name="The Broad Institute Genome Sequencing Platform"/>
            <person name="Ma L.-J."/>
            <person name="Dead R."/>
            <person name="Young S.K."/>
            <person name="Zeng Q."/>
            <person name="Gargeya S."/>
            <person name="Fitzgerald M."/>
            <person name="Haas B."/>
            <person name="Abouelleil A."/>
            <person name="Alvarado L."/>
            <person name="Arachchi H.M."/>
            <person name="Berlin A."/>
            <person name="Brown A."/>
            <person name="Chapman S.B."/>
            <person name="Chen Z."/>
            <person name="Dunbar C."/>
            <person name="Freedman E."/>
            <person name="Gearin G."/>
            <person name="Gellesch M."/>
            <person name="Goldberg J."/>
            <person name="Griggs A."/>
            <person name="Gujja S."/>
            <person name="Heiman D."/>
            <person name="Howarth C."/>
            <person name="Larson L."/>
            <person name="Lui A."/>
            <person name="MacDonald P.J.P."/>
            <person name="Mehta T."/>
            <person name="Montmayeur A."/>
            <person name="Murphy C."/>
            <person name="Neiman D."/>
            <person name="Pearson M."/>
            <person name="Priest M."/>
            <person name="Roberts A."/>
            <person name="Saif S."/>
            <person name="Shea T."/>
            <person name="Shenoy N."/>
            <person name="Sisk P."/>
            <person name="Stolte C."/>
            <person name="Sykes S."/>
            <person name="Yandava C."/>
            <person name="Wortman J."/>
            <person name="Nusbaum C."/>
            <person name="Birren B."/>
        </authorList>
    </citation>
    <scope>NUCLEOTIDE SEQUENCE</scope>
    <source>
        <strain evidence="1">R3-111a-1</strain>
    </source>
</reference>